<dbReference type="Gene3D" id="3.40.50.300">
    <property type="entry name" value="P-loop containing nucleotide triphosphate hydrolases"/>
    <property type="match status" value="1"/>
</dbReference>
<dbReference type="Proteomes" id="UP000572817">
    <property type="component" value="Unassembled WGS sequence"/>
</dbReference>
<feature type="domain" description="Thymidylate kinase-like" evidence="10">
    <location>
        <begin position="8"/>
        <end position="191"/>
    </location>
</feature>
<dbReference type="AlphaFoldDB" id="A0A8H4INC9"/>
<keyword evidence="12" id="KW-1185">Reference proteome</keyword>
<dbReference type="FunFam" id="3.40.50.300:FF:000679">
    <property type="entry name" value="Thymidylate kinase"/>
    <property type="match status" value="1"/>
</dbReference>
<sequence length="216" mass="24241">MRGKLIVLEGLDRAGKSTQCGRLVTRLQDLGQRVQHMRFPDRTTPIGQMINAYLTGTSEQEDHVIHLLFSANRWEAATKIKSLIAEGATVVIDRYYYSGCVYSAAKDNSTLSLEWARHPEVGLPRPDVVIFLDISPEKAAQRGGFGSEKYENSRMQKRVREIFADIKTLQQEGQDFITIDAGDSEEEVAKRVEEAALDIIKKVDETDSPLRVVESS</sequence>
<dbReference type="EC" id="2.7.4.9" evidence="3"/>
<comment type="caution">
    <text evidence="11">The sequence shown here is derived from an EMBL/GenBank/DDBJ whole genome shotgun (WGS) entry which is preliminary data.</text>
</comment>
<evidence type="ECO:0000313" key="12">
    <source>
        <dbReference type="Proteomes" id="UP000572817"/>
    </source>
</evidence>
<evidence type="ECO:0000256" key="2">
    <source>
        <dbReference type="ARBA" id="ARBA00009776"/>
    </source>
</evidence>
<evidence type="ECO:0000256" key="9">
    <source>
        <dbReference type="ARBA" id="ARBA00022840"/>
    </source>
</evidence>
<dbReference type="InterPro" id="IPR018094">
    <property type="entry name" value="Thymidylate_kinase"/>
</dbReference>
<gene>
    <name evidence="11" type="ORF">GTA08_BOTSDO08344</name>
</gene>
<proteinExistence type="inferred from homology"/>
<dbReference type="GO" id="GO:0005634">
    <property type="term" value="C:nucleus"/>
    <property type="evidence" value="ECO:0007669"/>
    <property type="project" value="TreeGrafter"/>
</dbReference>
<keyword evidence="5" id="KW-0808">Transferase</keyword>
<evidence type="ECO:0000256" key="3">
    <source>
        <dbReference type="ARBA" id="ARBA00012980"/>
    </source>
</evidence>
<dbReference type="NCBIfam" id="TIGR00041">
    <property type="entry name" value="DTMP_kinase"/>
    <property type="match status" value="1"/>
</dbReference>
<dbReference type="GO" id="GO:0004798">
    <property type="term" value="F:dTMP kinase activity"/>
    <property type="evidence" value="ECO:0007669"/>
    <property type="project" value="UniProtKB-EC"/>
</dbReference>
<dbReference type="GO" id="GO:0004550">
    <property type="term" value="F:nucleoside diphosphate kinase activity"/>
    <property type="evidence" value="ECO:0007669"/>
    <property type="project" value="TreeGrafter"/>
</dbReference>
<evidence type="ECO:0000256" key="7">
    <source>
        <dbReference type="ARBA" id="ARBA00022741"/>
    </source>
</evidence>
<keyword evidence="8 11" id="KW-0418">Kinase</keyword>
<accession>A0A8H4INC9</accession>
<keyword evidence="6" id="KW-0545">Nucleotide biosynthesis</keyword>
<dbReference type="PROSITE" id="PS01331">
    <property type="entry name" value="THYMIDYLATE_KINASE"/>
    <property type="match status" value="1"/>
</dbReference>
<dbReference type="CDD" id="cd01672">
    <property type="entry name" value="TMPK"/>
    <property type="match status" value="1"/>
</dbReference>
<name>A0A8H4INC9_9PEZI</name>
<keyword evidence="9" id="KW-0067">ATP-binding</keyword>
<evidence type="ECO:0000256" key="4">
    <source>
        <dbReference type="ARBA" id="ARBA00017144"/>
    </source>
</evidence>
<dbReference type="InterPro" id="IPR039430">
    <property type="entry name" value="Thymidylate_kin-like_dom"/>
</dbReference>
<comment type="pathway">
    <text evidence="1">Pyrimidine metabolism; dTTP biosynthesis.</text>
</comment>
<dbReference type="Pfam" id="PF02223">
    <property type="entry name" value="Thymidylate_kin"/>
    <property type="match status" value="1"/>
</dbReference>
<dbReference type="GO" id="GO:0005829">
    <property type="term" value="C:cytosol"/>
    <property type="evidence" value="ECO:0007669"/>
    <property type="project" value="TreeGrafter"/>
</dbReference>
<dbReference type="GO" id="GO:0006235">
    <property type="term" value="P:dTTP biosynthetic process"/>
    <property type="evidence" value="ECO:0007669"/>
    <property type="project" value="TreeGrafter"/>
</dbReference>
<organism evidence="11 12">
    <name type="scientific">Botryosphaeria dothidea</name>
    <dbReference type="NCBI Taxonomy" id="55169"/>
    <lineage>
        <taxon>Eukaryota</taxon>
        <taxon>Fungi</taxon>
        <taxon>Dikarya</taxon>
        <taxon>Ascomycota</taxon>
        <taxon>Pezizomycotina</taxon>
        <taxon>Dothideomycetes</taxon>
        <taxon>Dothideomycetes incertae sedis</taxon>
        <taxon>Botryosphaeriales</taxon>
        <taxon>Botryosphaeriaceae</taxon>
        <taxon>Botryosphaeria</taxon>
    </lineage>
</organism>
<evidence type="ECO:0000313" key="11">
    <source>
        <dbReference type="EMBL" id="KAF4304352.1"/>
    </source>
</evidence>
<dbReference type="GO" id="GO:0006233">
    <property type="term" value="P:dTDP biosynthetic process"/>
    <property type="evidence" value="ECO:0007669"/>
    <property type="project" value="InterPro"/>
</dbReference>
<protein>
    <recommendedName>
        <fullName evidence="4">Thymidylate kinase</fullName>
        <ecNumber evidence="3">2.7.4.9</ecNumber>
    </recommendedName>
</protein>
<reference evidence="11" key="1">
    <citation type="submission" date="2020-04" db="EMBL/GenBank/DDBJ databases">
        <title>Genome Assembly and Annotation of Botryosphaeria dothidea sdau 11-99, a Latent Pathogen of Apple Fruit Ring Rot in China.</title>
        <authorList>
            <person name="Yu C."/>
            <person name="Diao Y."/>
            <person name="Lu Q."/>
            <person name="Zhao J."/>
            <person name="Cui S."/>
            <person name="Peng C."/>
            <person name="He B."/>
            <person name="Liu H."/>
        </authorList>
    </citation>
    <scope>NUCLEOTIDE SEQUENCE [LARGE SCALE GENOMIC DNA]</scope>
    <source>
        <strain evidence="11">Sdau11-99</strain>
    </source>
</reference>
<dbReference type="InterPro" id="IPR027417">
    <property type="entry name" value="P-loop_NTPase"/>
</dbReference>
<evidence type="ECO:0000256" key="8">
    <source>
        <dbReference type="ARBA" id="ARBA00022777"/>
    </source>
</evidence>
<dbReference type="OrthoDB" id="425602at2759"/>
<dbReference type="GO" id="GO:0006227">
    <property type="term" value="P:dUDP biosynthetic process"/>
    <property type="evidence" value="ECO:0007669"/>
    <property type="project" value="TreeGrafter"/>
</dbReference>
<dbReference type="EMBL" id="WWBZ02000051">
    <property type="protein sequence ID" value="KAF4304352.1"/>
    <property type="molecule type" value="Genomic_DNA"/>
</dbReference>
<evidence type="ECO:0000259" key="10">
    <source>
        <dbReference type="Pfam" id="PF02223"/>
    </source>
</evidence>
<keyword evidence="7" id="KW-0547">Nucleotide-binding</keyword>
<dbReference type="SUPFAM" id="SSF52540">
    <property type="entry name" value="P-loop containing nucleoside triphosphate hydrolases"/>
    <property type="match status" value="1"/>
</dbReference>
<dbReference type="GO" id="GO:0005524">
    <property type="term" value="F:ATP binding"/>
    <property type="evidence" value="ECO:0007669"/>
    <property type="project" value="UniProtKB-KW"/>
</dbReference>
<dbReference type="HAMAP" id="MF_00165">
    <property type="entry name" value="Thymidylate_kinase"/>
    <property type="match status" value="1"/>
</dbReference>
<dbReference type="PANTHER" id="PTHR10344:SF1">
    <property type="entry name" value="THYMIDYLATE KINASE"/>
    <property type="match status" value="1"/>
</dbReference>
<evidence type="ECO:0000256" key="1">
    <source>
        <dbReference type="ARBA" id="ARBA00004992"/>
    </source>
</evidence>
<dbReference type="PANTHER" id="PTHR10344">
    <property type="entry name" value="THYMIDYLATE KINASE"/>
    <property type="match status" value="1"/>
</dbReference>
<dbReference type="InterPro" id="IPR018095">
    <property type="entry name" value="Thymidylate_kin_CS"/>
</dbReference>
<evidence type="ECO:0000256" key="5">
    <source>
        <dbReference type="ARBA" id="ARBA00022679"/>
    </source>
</evidence>
<evidence type="ECO:0000256" key="6">
    <source>
        <dbReference type="ARBA" id="ARBA00022727"/>
    </source>
</evidence>
<comment type="similarity">
    <text evidence="2">Belongs to the thymidylate kinase family.</text>
</comment>